<dbReference type="eggNOG" id="COG0589">
    <property type="taxonomic scope" value="Bacteria"/>
</dbReference>
<dbReference type="SUPFAM" id="SSF52402">
    <property type="entry name" value="Adenine nucleotide alpha hydrolases-like"/>
    <property type="match status" value="2"/>
</dbReference>
<dbReference type="Gene3D" id="3.40.50.620">
    <property type="entry name" value="HUPs"/>
    <property type="match status" value="2"/>
</dbReference>
<evidence type="ECO:0000259" key="3">
    <source>
        <dbReference type="Pfam" id="PF00582"/>
    </source>
</evidence>
<dbReference type="KEGG" id="tcu:Tcur_2015"/>
<comment type="similarity">
    <text evidence="1">Belongs to the universal stress protein A family.</text>
</comment>
<dbReference type="HOGENOM" id="CLU_844490_0_0_11"/>
<dbReference type="PANTHER" id="PTHR46268:SF6">
    <property type="entry name" value="UNIVERSAL STRESS PROTEIN UP12"/>
    <property type="match status" value="1"/>
</dbReference>
<proteinExistence type="inferred from homology"/>
<evidence type="ECO:0000313" key="5">
    <source>
        <dbReference type="Proteomes" id="UP000001918"/>
    </source>
</evidence>
<accession>D1ADX2</accession>
<dbReference type="EMBL" id="CP001738">
    <property type="protein sequence ID" value="ACY97582.1"/>
    <property type="molecule type" value="Genomic_DNA"/>
</dbReference>
<feature type="compositionally biased region" description="Basic residues" evidence="2">
    <location>
        <begin position="26"/>
        <end position="36"/>
    </location>
</feature>
<feature type="domain" description="UspA" evidence="3">
    <location>
        <begin position="200"/>
        <end position="325"/>
    </location>
</feature>
<evidence type="ECO:0000256" key="1">
    <source>
        <dbReference type="ARBA" id="ARBA00008791"/>
    </source>
</evidence>
<feature type="region of interest" description="Disordered" evidence="2">
    <location>
        <begin position="1"/>
        <end position="50"/>
    </location>
</feature>
<protein>
    <submittedName>
        <fullName evidence="4">UspA domain protein</fullName>
    </submittedName>
</protein>
<keyword evidence="5" id="KW-1185">Reference proteome</keyword>
<organism evidence="4 5">
    <name type="scientific">Thermomonospora curvata (strain ATCC 19995 / DSM 43183 / JCM 3096 / KCTC 9072 / NBRC 15933 / NCIMB 10081 / Henssen B9)</name>
    <dbReference type="NCBI Taxonomy" id="471852"/>
    <lineage>
        <taxon>Bacteria</taxon>
        <taxon>Bacillati</taxon>
        <taxon>Actinomycetota</taxon>
        <taxon>Actinomycetes</taxon>
        <taxon>Streptosporangiales</taxon>
        <taxon>Thermomonosporaceae</taxon>
        <taxon>Thermomonospora</taxon>
    </lineage>
</organism>
<dbReference type="PANTHER" id="PTHR46268">
    <property type="entry name" value="STRESS RESPONSE PROTEIN NHAX"/>
    <property type="match status" value="1"/>
</dbReference>
<reference evidence="4 5" key="1">
    <citation type="journal article" date="2011" name="Stand. Genomic Sci.">
        <title>Complete genome sequence of Thermomonospora curvata type strain (B9).</title>
        <authorList>
            <person name="Chertkov O."/>
            <person name="Sikorski J."/>
            <person name="Nolan M."/>
            <person name="Lapidus A."/>
            <person name="Lucas S."/>
            <person name="Del Rio T.G."/>
            <person name="Tice H."/>
            <person name="Cheng J.F."/>
            <person name="Goodwin L."/>
            <person name="Pitluck S."/>
            <person name="Liolios K."/>
            <person name="Ivanova N."/>
            <person name="Mavromatis K."/>
            <person name="Mikhailova N."/>
            <person name="Ovchinnikova G."/>
            <person name="Pati A."/>
            <person name="Chen A."/>
            <person name="Palaniappan K."/>
            <person name="Djao O.D."/>
            <person name="Land M."/>
            <person name="Hauser L."/>
            <person name="Chang Y.J."/>
            <person name="Jeffries C.D."/>
            <person name="Brettin T."/>
            <person name="Han C."/>
            <person name="Detter J.C."/>
            <person name="Rohde M."/>
            <person name="Goker M."/>
            <person name="Woyke T."/>
            <person name="Bristow J."/>
            <person name="Eisen J.A."/>
            <person name="Markowitz V."/>
            <person name="Hugenholtz P."/>
            <person name="Klenk H.P."/>
            <person name="Kyrpides N.C."/>
        </authorList>
    </citation>
    <scope>NUCLEOTIDE SEQUENCE [LARGE SCALE GENOMIC DNA]</scope>
    <source>
        <strain evidence="5">ATCC 19995 / DSM 43183 / JCM 3096 / KCTC 9072 / NBRC 15933 / NCIMB 10081 / Henssen B9</strain>
    </source>
</reference>
<name>D1ADX2_THECD</name>
<dbReference type="AlphaFoldDB" id="D1ADX2"/>
<dbReference type="Proteomes" id="UP000001918">
    <property type="component" value="Chromosome"/>
</dbReference>
<dbReference type="STRING" id="471852.Tcur_2015"/>
<gene>
    <name evidence="4" type="ordered locus">Tcur_2015</name>
</gene>
<feature type="domain" description="UspA" evidence="3">
    <location>
        <begin position="67"/>
        <end position="189"/>
    </location>
</feature>
<evidence type="ECO:0000256" key="2">
    <source>
        <dbReference type="SAM" id="MobiDB-lite"/>
    </source>
</evidence>
<sequence length="329" mass="33616">MAHGAVPPQVTASSPAATPRPELRKGRVAKVHRTSGFRRPPGGTGRSRGRVRERVQSGHAPCVIGAHVLVGYSPDPGGREALEYARAIAALTGGRLTVAVVYPPGRAGAAAEAGATLEQAAALLGEEPADYAVQESRGVGRGLSVLAGKVGADLIVIGSAAGGAHGHIGIGSAADHLLHASSEAVLLVPAGYSPAERPQRLTVAYVRRPQCDEAVQRAAVAAARLQIPLRLLTLSLGDADPGQLRDDLALAVPLAAEAGGLEPAAVQTELAEADDVAAAMARTDWAEGELLICASSEDSAVHRVFLGEMALKVLRASPCPVAVLPRGRD</sequence>
<dbReference type="CDD" id="cd00293">
    <property type="entry name" value="USP-like"/>
    <property type="match status" value="1"/>
</dbReference>
<dbReference type="Pfam" id="PF00582">
    <property type="entry name" value="Usp"/>
    <property type="match status" value="2"/>
</dbReference>
<evidence type="ECO:0000313" key="4">
    <source>
        <dbReference type="EMBL" id="ACY97582.1"/>
    </source>
</evidence>
<dbReference type="InterPro" id="IPR006016">
    <property type="entry name" value="UspA"/>
</dbReference>
<dbReference type="InterPro" id="IPR014729">
    <property type="entry name" value="Rossmann-like_a/b/a_fold"/>
</dbReference>